<feature type="region of interest" description="Disordered" evidence="1">
    <location>
        <begin position="150"/>
        <end position="179"/>
    </location>
</feature>
<keyword evidence="3" id="KW-1185">Reference proteome</keyword>
<organism evidence="2 3">
    <name type="scientific">Neurospora intermedia</name>
    <dbReference type="NCBI Taxonomy" id="5142"/>
    <lineage>
        <taxon>Eukaryota</taxon>
        <taxon>Fungi</taxon>
        <taxon>Dikarya</taxon>
        <taxon>Ascomycota</taxon>
        <taxon>Pezizomycotina</taxon>
        <taxon>Sordariomycetes</taxon>
        <taxon>Sordariomycetidae</taxon>
        <taxon>Sordariales</taxon>
        <taxon>Sordariaceae</taxon>
        <taxon>Neurospora</taxon>
    </lineage>
</organism>
<name>A0ABR3DGB3_NEUIN</name>
<protein>
    <submittedName>
        <fullName evidence="2">Uncharacterized protein</fullName>
    </submittedName>
</protein>
<evidence type="ECO:0000313" key="2">
    <source>
        <dbReference type="EMBL" id="KAL0471417.1"/>
    </source>
</evidence>
<reference evidence="2 3" key="1">
    <citation type="submission" date="2023-09" db="EMBL/GenBank/DDBJ databases">
        <title>Multi-omics analysis of a traditional fermented food reveals byproduct-associated fungal strains for waste-to-food upcycling.</title>
        <authorList>
            <consortium name="Lawrence Berkeley National Laboratory"/>
            <person name="Rekdal V.M."/>
            <person name="Villalobos-Escobedo J.M."/>
            <person name="Rodriguez-Valeron N."/>
            <person name="Garcia M.O."/>
            <person name="Vasquez D.P."/>
            <person name="Damayanti I."/>
            <person name="Sorensen P.M."/>
            <person name="Baidoo E.E."/>
            <person name="De Carvalho A.C."/>
            <person name="Riley R."/>
            <person name="Lipzen A."/>
            <person name="He G."/>
            <person name="Yan M."/>
            <person name="Haridas S."/>
            <person name="Daum C."/>
            <person name="Yoshinaga Y."/>
            <person name="Ng V."/>
            <person name="Grigoriev I.V."/>
            <person name="Munk R."/>
            <person name="Nuraida L."/>
            <person name="Wijaya C.H."/>
            <person name="Morales P.-C."/>
            <person name="Keasling J.D."/>
        </authorList>
    </citation>
    <scope>NUCLEOTIDE SEQUENCE [LARGE SCALE GENOMIC DNA]</scope>
    <source>
        <strain evidence="2 3">FGSC 2613</strain>
    </source>
</reference>
<proteinExistence type="predicted"/>
<dbReference type="Proteomes" id="UP001451303">
    <property type="component" value="Unassembled WGS sequence"/>
</dbReference>
<evidence type="ECO:0000313" key="3">
    <source>
        <dbReference type="Proteomes" id="UP001451303"/>
    </source>
</evidence>
<evidence type="ECO:0000256" key="1">
    <source>
        <dbReference type="SAM" id="MobiDB-lite"/>
    </source>
</evidence>
<sequence>MAWHACVNWDSVPGMRRPLTGCPCSHPWLHVTASNSTGKKCTHPAPVRVAPHTFSRHSLLQVELGLSSHYCHPSFFQTFRCLQETRKEGPHNTRPQTRQTRTKEYHVRLRVCIMCVCNITERGQLTFLEADGRGRDGTWDLKLASKPALRTRYSGIPGQGQDSPPARGKRKPTYPTREGSISGGCRFHVYRRLFAVYTSRSLFSDPSTMANGKTRHRGIGLTVVSGQAP</sequence>
<dbReference type="EMBL" id="JAVLET010000003">
    <property type="protein sequence ID" value="KAL0471417.1"/>
    <property type="molecule type" value="Genomic_DNA"/>
</dbReference>
<gene>
    <name evidence="2" type="ORF">QR685DRAFT_202935</name>
</gene>
<comment type="caution">
    <text evidence="2">The sequence shown here is derived from an EMBL/GenBank/DDBJ whole genome shotgun (WGS) entry which is preliminary data.</text>
</comment>
<accession>A0ABR3DGB3</accession>